<dbReference type="InterPro" id="IPR000504">
    <property type="entry name" value="RRM_dom"/>
</dbReference>
<dbReference type="VEuPathDB" id="TriTrypDB:BSAL_74850"/>
<dbReference type="PROSITE" id="PS50102">
    <property type="entry name" value="RRM"/>
    <property type="match status" value="1"/>
</dbReference>
<feature type="region of interest" description="Disordered" evidence="5">
    <location>
        <begin position="472"/>
        <end position="530"/>
    </location>
</feature>
<feature type="region of interest" description="Disordered" evidence="5">
    <location>
        <begin position="1"/>
        <end position="91"/>
    </location>
</feature>
<dbReference type="Gene3D" id="3.30.70.330">
    <property type="match status" value="3"/>
</dbReference>
<evidence type="ECO:0000256" key="1">
    <source>
        <dbReference type="ARBA" id="ARBA00022664"/>
    </source>
</evidence>
<evidence type="ECO:0000256" key="3">
    <source>
        <dbReference type="ARBA" id="ARBA00023187"/>
    </source>
</evidence>
<accession>A0A0S4IUY1</accession>
<evidence type="ECO:0000259" key="6">
    <source>
        <dbReference type="PROSITE" id="PS50102"/>
    </source>
</evidence>
<dbReference type="SUPFAM" id="SSF54928">
    <property type="entry name" value="RNA-binding domain, RBD"/>
    <property type="match status" value="2"/>
</dbReference>
<protein>
    <submittedName>
        <fullName evidence="7">RNA-binding protein, putative</fullName>
    </submittedName>
</protein>
<dbReference type="SMART" id="SM00360">
    <property type="entry name" value="RRM"/>
    <property type="match status" value="1"/>
</dbReference>
<dbReference type="GO" id="GO:0008380">
    <property type="term" value="P:RNA splicing"/>
    <property type="evidence" value="ECO:0007669"/>
    <property type="project" value="UniProtKB-KW"/>
</dbReference>
<feature type="domain" description="RRM" evidence="6">
    <location>
        <begin position="273"/>
        <end position="343"/>
    </location>
</feature>
<dbReference type="InterPro" id="IPR012677">
    <property type="entry name" value="Nucleotide-bd_a/b_plait_sf"/>
</dbReference>
<gene>
    <name evidence="7" type="ORF">BSAL_74850</name>
</gene>
<feature type="compositionally biased region" description="Low complexity" evidence="5">
    <location>
        <begin position="647"/>
        <end position="664"/>
    </location>
</feature>
<evidence type="ECO:0000256" key="5">
    <source>
        <dbReference type="SAM" id="MobiDB-lite"/>
    </source>
</evidence>
<feature type="compositionally biased region" description="Polar residues" evidence="5">
    <location>
        <begin position="55"/>
        <end position="68"/>
    </location>
</feature>
<dbReference type="PANTHER" id="PTHR23139">
    <property type="entry name" value="RNA-BINDING PROTEIN"/>
    <property type="match status" value="1"/>
</dbReference>
<dbReference type="AlphaFoldDB" id="A0A0S4IUY1"/>
<dbReference type="Pfam" id="PF00076">
    <property type="entry name" value="RRM_1"/>
    <property type="match status" value="1"/>
</dbReference>
<name>A0A0S4IUY1_BODSA</name>
<feature type="compositionally biased region" description="Basic and acidic residues" evidence="5">
    <location>
        <begin position="31"/>
        <end position="40"/>
    </location>
</feature>
<evidence type="ECO:0000313" key="7">
    <source>
        <dbReference type="EMBL" id="CUG13918.1"/>
    </source>
</evidence>
<evidence type="ECO:0000256" key="2">
    <source>
        <dbReference type="ARBA" id="ARBA00022884"/>
    </source>
</evidence>
<feature type="compositionally biased region" description="Pro residues" evidence="5">
    <location>
        <begin position="74"/>
        <end position="83"/>
    </location>
</feature>
<dbReference type="GO" id="GO:0006397">
    <property type="term" value="P:mRNA processing"/>
    <property type="evidence" value="ECO:0007669"/>
    <property type="project" value="UniProtKB-KW"/>
</dbReference>
<sequence length="664" mass="73196">MGREKRSRSRSPRGGRRGRDSSADRGGGSRTENRTRRSDPKPSTSKFGDADVSAILQSYQPDQYTNAPTYHMSVPPPPPPPPEAGGGLSADAATLSTPTAAAAVVADVESFVPAIPKSLLQLAVANTIVGGQLTLLNSGTYMSAEFTKLTREARRCHVTGFTHGSNRQDIASYFTMIVQDVRRHMLERETQRTIPDNAVIDVDQVVDMNVDAAKSKPFAFVELNNPDLVSELIAQCAEDKDRFQFHCSRDGTSNALMIRRPKDYQVSHYVDPFKVVLQGISSLISDERIKQVMESFGELKSFERNEKYVYCEFDDVTNAKECVEDLQGQVLQGRVVLALHVDEAMRGILIQSGIKVGEPRSDPNVVGEDGLAVAPLDVNSSKKIDHVREVLEFITTLNQSVYNLKATYPFLEPQFGSNIPVFPTKILVLLNIVEEADIILDEDYSKLLADLSAEVEKYGRVVKLIVPRRMPAPVPPKPLPPKKFEGSRTSAQKPQRHVSVLPLQNPFENAPAPEQPQATSSSADEPEVEDEYQIFLREKQEEEKRYQAEKDAYHKAREAWQLSIQHPVDGGIGRVFVEYETVDEAAEAQAALSGKLFRHRAVVTSFLFEDILYPPVEADAEDEARQAEAAVEAYLNKETGGTHTTNGASEASATDGGAAADDID</sequence>
<keyword evidence="8" id="KW-1185">Reference proteome</keyword>
<keyword evidence="1" id="KW-0507">mRNA processing</keyword>
<keyword evidence="2 4" id="KW-0694">RNA-binding</keyword>
<keyword evidence="3" id="KW-0508">mRNA splicing</keyword>
<feature type="region of interest" description="Disordered" evidence="5">
    <location>
        <begin position="634"/>
        <end position="664"/>
    </location>
</feature>
<feature type="compositionally biased region" description="Basic residues" evidence="5">
    <location>
        <begin position="1"/>
        <end position="16"/>
    </location>
</feature>
<evidence type="ECO:0000256" key="4">
    <source>
        <dbReference type="PROSITE-ProRule" id="PRU00176"/>
    </source>
</evidence>
<dbReference type="GO" id="GO:0003723">
    <property type="term" value="F:RNA binding"/>
    <property type="evidence" value="ECO:0007669"/>
    <property type="project" value="UniProtKB-UniRule"/>
</dbReference>
<evidence type="ECO:0000313" key="8">
    <source>
        <dbReference type="Proteomes" id="UP000051952"/>
    </source>
</evidence>
<organism evidence="7 8">
    <name type="scientific">Bodo saltans</name>
    <name type="common">Flagellated protozoan</name>
    <dbReference type="NCBI Taxonomy" id="75058"/>
    <lineage>
        <taxon>Eukaryota</taxon>
        <taxon>Discoba</taxon>
        <taxon>Euglenozoa</taxon>
        <taxon>Kinetoplastea</taxon>
        <taxon>Metakinetoplastina</taxon>
        <taxon>Eubodonida</taxon>
        <taxon>Bodonidae</taxon>
        <taxon>Bodo</taxon>
    </lineage>
</organism>
<dbReference type="OMA" id="CYKMEND"/>
<dbReference type="EMBL" id="CYKH01000671">
    <property type="protein sequence ID" value="CUG13918.1"/>
    <property type="molecule type" value="Genomic_DNA"/>
</dbReference>
<feature type="compositionally biased region" description="Pro residues" evidence="5">
    <location>
        <begin position="472"/>
        <end position="481"/>
    </location>
</feature>
<proteinExistence type="predicted"/>
<reference evidence="8" key="1">
    <citation type="submission" date="2015-09" db="EMBL/GenBank/DDBJ databases">
        <authorList>
            <consortium name="Pathogen Informatics"/>
        </authorList>
    </citation>
    <scope>NUCLEOTIDE SEQUENCE [LARGE SCALE GENOMIC DNA]</scope>
    <source>
        <strain evidence="8">Lake Konstanz</strain>
    </source>
</reference>
<dbReference type="Proteomes" id="UP000051952">
    <property type="component" value="Unassembled WGS sequence"/>
</dbReference>
<dbReference type="OrthoDB" id="10266058at2759"/>
<dbReference type="InterPro" id="IPR035979">
    <property type="entry name" value="RBD_domain_sf"/>
</dbReference>